<dbReference type="Gene3D" id="6.10.250.2090">
    <property type="match status" value="1"/>
</dbReference>
<dbReference type="InterPro" id="IPR043202">
    <property type="entry name" value="Band-7_stomatin-like"/>
</dbReference>
<evidence type="ECO:0000313" key="4">
    <source>
        <dbReference type="EMBL" id="NOT35707.1"/>
    </source>
</evidence>
<sequence length="255" mass="28563">MYGAGLGLLVFVVVFGLIILFNSVRVVREYERLVVFRLGRLSGVRGPGLILLFPIVDRAVKVGLRTVAMDVPSQDIITKDNVSVKVNAVIYFRVIDASQAIVQVENYLYATSQIAQTTLRSILGQQELDELLSERERLNQALQQVIDRQTEPWGVKVSTVEVKNVDLPQEMQRAMARQAEAERERRAKVINAEGEYQAAARLSEAAAVMSREPAALQLRYLQTLAEIATENNSTTIFPVPIDFLRAFMGTMERKP</sequence>
<gene>
    <name evidence="4" type="ORF">HOP12_16320</name>
</gene>
<dbReference type="PANTHER" id="PTHR10264:SF19">
    <property type="entry name" value="AT06885P-RELATED"/>
    <property type="match status" value="1"/>
</dbReference>
<evidence type="ECO:0000313" key="5">
    <source>
        <dbReference type="Proteomes" id="UP000580839"/>
    </source>
</evidence>
<dbReference type="Proteomes" id="UP000580839">
    <property type="component" value="Unassembled WGS sequence"/>
</dbReference>
<name>A0A849SRR5_UNCEI</name>
<dbReference type="AlphaFoldDB" id="A0A849SRR5"/>
<feature type="transmembrane region" description="Helical" evidence="2">
    <location>
        <begin position="6"/>
        <end position="27"/>
    </location>
</feature>
<reference evidence="4 5" key="1">
    <citation type="submission" date="2020-04" db="EMBL/GenBank/DDBJ databases">
        <title>Metagenomic profiling of ammonia- and methane-oxidizing microorganisms in a Dutch drinking water treatment plant.</title>
        <authorList>
            <person name="Poghosyan L."/>
            <person name="Leucker S."/>
        </authorList>
    </citation>
    <scope>NUCLEOTIDE SEQUENCE [LARGE SCALE GENOMIC DNA]</scope>
    <source>
        <strain evidence="4">S-RSF-IL-03</strain>
    </source>
</reference>
<accession>A0A849SRR5</accession>
<dbReference type="SMART" id="SM00244">
    <property type="entry name" value="PHB"/>
    <property type="match status" value="1"/>
</dbReference>
<dbReference type="GO" id="GO:0005886">
    <property type="term" value="C:plasma membrane"/>
    <property type="evidence" value="ECO:0007669"/>
    <property type="project" value="InterPro"/>
</dbReference>
<dbReference type="InterPro" id="IPR036013">
    <property type="entry name" value="Band_7/SPFH_dom_sf"/>
</dbReference>
<dbReference type="FunFam" id="3.30.479.30:FF:000004">
    <property type="entry name" value="Putative membrane protease family, stomatin"/>
    <property type="match status" value="1"/>
</dbReference>
<dbReference type="InterPro" id="IPR001972">
    <property type="entry name" value="Stomatin_HflK_fam"/>
</dbReference>
<dbReference type="PANTHER" id="PTHR10264">
    <property type="entry name" value="BAND 7 PROTEIN-RELATED"/>
    <property type="match status" value="1"/>
</dbReference>
<protein>
    <submittedName>
        <fullName evidence="4">Slipin family protein</fullName>
    </submittedName>
</protein>
<evidence type="ECO:0000256" key="2">
    <source>
        <dbReference type="SAM" id="Phobius"/>
    </source>
</evidence>
<dbReference type="CDD" id="cd08826">
    <property type="entry name" value="SPFH_eoslipins_u1"/>
    <property type="match status" value="1"/>
</dbReference>
<evidence type="ECO:0000259" key="3">
    <source>
        <dbReference type="SMART" id="SM00244"/>
    </source>
</evidence>
<keyword evidence="2" id="KW-1133">Transmembrane helix</keyword>
<dbReference type="InterPro" id="IPR001107">
    <property type="entry name" value="Band_7"/>
</dbReference>
<evidence type="ECO:0000256" key="1">
    <source>
        <dbReference type="ARBA" id="ARBA00008164"/>
    </source>
</evidence>
<dbReference type="EMBL" id="JABFRW010000214">
    <property type="protein sequence ID" value="NOT35707.1"/>
    <property type="molecule type" value="Genomic_DNA"/>
</dbReference>
<organism evidence="4 5">
    <name type="scientific">Eiseniibacteriota bacterium</name>
    <dbReference type="NCBI Taxonomy" id="2212470"/>
    <lineage>
        <taxon>Bacteria</taxon>
        <taxon>Candidatus Eiseniibacteriota</taxon>
    </lineage>
</organism>
<dbReference type="Gene3D" id="3.30.479.30">
    <property type="entry name" value="Band 7 domain"/>
    <property type="match status" value="1"/>
</dbReference>
<dbReference type="GO" id="GO:0098552">
    <property type="term" value="C:side of membrane"/>
    <property type="evidence" value="ECO:0007669"/>
    <property type="project" value="UniProtKB-ARBA"/>
</dbReference>
<comment type="caution">
    <text evidence="4">The sequence shown here is derived from an EMBL/GenBank/DDBJ whole genome shotgun (WGS) entry which is preliminary data.</text>
</comment>
<proteinExistence type="inferred from homology"/>
<comment type="similarity">
    <text evidence="1">Belongs to the band 7/mec-2 family.</text>
</comment>
<keyword evidence="2" id="KW-0812">Transmembrane</keyword>
<dbReference type="SUPFAM" id="SSF117892">
    <property type="entry name" value="Band 7/SPFH domain"/>
    <property type="match status" value="1"/>
</dbReference>
<dbReference type="Pfam" id="PF01145">
    <property type="entry name" value="Band_7"/>
    <property type="match status" value="1"/>
</dbReference>
<dbReference type="PRINTS" id="PR00721">
    <property type="entry name" value="STOMATIN"/>
</dbReference>
<keyword evidence="2" id="KW-0472">Membrane</keyword>
<feature type="domain" description="Band 7" evidence="3">
    <location>
        <begin position="22"/>
        <end position="179"/>
    </location>
</feature>